<dbReference type="Gene3D" id="3.40.50.2000">
    <property type="entry name" value="Glycogen Phosphorylase B"/>
    <property type="match status" value="1"/>
</dbReference>
<dbReference type="SUPFAM" id="SSF53448">
    <property type="entry name" value="Nucleotide-diphospho-sugar transferases"/>
    <property type="match status" value="1"/>
</dbReference>
<protein>
    <submittedName>
        <fullName evidence="2">Glycosyltransferase family 4 protein</fullName>
    </submittedName>
</protein>
<dbReference type="GO" id="GO:0016757">
    <property type="term" value="F:glycosyltransferase activity"/>
    <property type="evidence" value="ECO:0007669"/>
    <property type="project" value="TreeGrafter"/>
</dbReference>
<sequence>MTTETPQATSDLERIIPPEIKDDAFYRLIRDLAATESLRHVLEIGSSAGGGSTEAFVAGLAENAGKPTLHCIEVSKPRFDVLSAAYADRPFVRCYNMSSVAPEEFPSEDDVITFYRNETSGLTKFPMDEVLRWRAQDIAYVREAGVPAGAVDRIKAENGIAAFDMVLIDGSEFTGEVELAKVLGAKLILLDDTNTFKCFRARQKLMLDPNYEMIADDQTLRNGFSAFRRKPQADDLPIHFFTIVLNGEPFIRYHETMLAKLPFRWHWHVVEGVAALRHDTAWSVAHGGKVTDDIHRDGRSIDGTSEYLDDLARRYPGQVTIYRKPPGKFWDGKTEMVNAPLPHIDEACLLWQMDADELWTVDQVAEMRRRFLAEPERGAAFYWCWYFVGPDQVISTRNNYAQNPAVEWLRTWRFRPGDHWAAHEPPTLVRPREASGEPIDIAKLQPFMQDETESFGCVFQHFAYVTTAQLAFKESYYGYAGATAQWRKLLAREEPGLLADYFGWVTDRTMFDKAAHFRIDPIARQDAAGTWSFAAPEGAKDRAPVPARPRILIDGIYWQYLASGIGRVWHTMLEEWVAAGLADHFILLDRAGTAPRIPGVHTRTIAAHDYGRTGADSLYLERICRDLGADLFVSTYYSTPVETPSFFFGYDMIPEMTGVDLADEGWQEKARAIRHAAGHAMISHSSARDLAKLFPEVREEEVALAYCGLPPGFAPASEAEITETRRSLDLRSPYILMVGDRSGAGGYKNGILAFRAAEIAAKRGLKLEMVCVGGLAEIEPAFAAAAPSVRFHRIKADDATLRRLYSGAHALVYPSRYEGFGMPVLEAMACGGPVITCPNSSLVEVGGDAAIFVGPDDAEAAADALMALSDPATRAARVAAGVAQAAKFTTAAQARDSLAAFRATIDALQAGRAPQPGPGWREFRTYQSGIQAWLQERPDLAVAALARASGKAGTAAPARPSGELLRALAEIEAMKRSPFWRLRDYVIRALKATGIRRRG</sequence>
<dbReference type="PANTHER" id="PTHR46401">
    <property type="entry name" value="GLYCOSYLTRANSFERASE WBBK-RELATED"/>
    <property type="match status" value="1"/>
</dbReference>
<dbReference type="AlphaFoldDB" id="A0A848EGX9"/>
<dbReference type="SUPFAM" id="SSF53756">
    <property type="entry name" value="UDP-Glycosyltransferase/glycogen phosphorylase"/>
    <property type="match status" value="1"/>
</dbReference>
<keyword evidence="3" id="KW-1185">Reference proteome</keyword>
<dbReference type="Proteomes" id="UP000548582">
    <property type="component" value="Unassembled WGS sequence"/>
</dbReference>
<gene>
    <name evidence="2" type="ORF">GWK16_16555</name>
</gene>
<keyword evidence="1 2" id="KW-0808">Transferase</keyword>
<dbReference type="GO" id="GO:0009103">
    <property type="term" value="P:lipopolysaccharide biosynthetic process"/>
    <property type="evidence" value="ECO:0007669"/>
    <property type="project" value="TreeGrafter"/>
</dbReference>
<reference evidence="2 3" key="1">
    <citation type="submission" date="2020-03" db="EMBL/GenBank/DDBJ databases">
        <authorList>
            <person name="Sun Q."/>
        </authorList>
    </citation>
    <scope>NUCLEOTIDE SEQUENCE [LARGE SCALE GENOMIC DNA]</scope>
    <source>
        <strain evidence="2 3">JC162</strain>
    </source>
</reference>
<evidence type="ECO:0000313" key="3">
    <source>
        <dbReference type="Proteomes" id="UP000548582"/>
    </source>
</evidence>
<proteinExistence type="predicted"/>
<dbReference type="InterPro" id="IPR029044">
    <property type="entry name" value="Nucleotide-diphossugar_trans"/>
</dbReference>
<comment type="caution">
    <text evidence="2">The sequence shown here is derived from an EMBL/GenBank/DDBJ whole genome shotgun (WGS) entry which is preliminary data.</text>
</comment>
<evidence type="ECO:0000313" key="2">
    <source>
        <dbReference type="EMBL" id="NMJ42859.1"/>
    </source>
</evidence>
<dbReference type="EMBL" id="JABBKX010000005">
    <property type="protein sequence ID" value="NMJ42859.1"/>
    <property type="molecule type" value="Genomic_DNA"/>
</dbReference>
<organism evidence="2 3">
    <name type="scientific">Neoroseomonas marina</name>
    <dbReference type="NCBI Taxonomy" id="1232220"/>
    <lineage>
        <taxon>Bacteria</taxon>
        <taxon>Pseudomonadati</taxon>
        <taxon>Pseudomonadota</taxon>
        <taxon>Alphaproteobacteria</taxon>
        <taxon>Acetobacterales</taxon>
        <taxon>Acetobacteraceae</taxon>
        <taxon>Neoroseomonas</taxon>
    </lineage>
</organism>
<name>A0A848EGX9_9PROT</name>
<accession>A0A848EGX9</accession>
<dbReference type="RefSeq" id="WP_170055069.1">
    <property type="nucleotide sequence ID" value="NZ_JABBKX010000005.1"/>
</dbReference>
<dbReference type="PANTHER" id="PTHR46401:SF2">
    <property type="entry name" value="GLYCOSYLTRANSFERASE WBBK-RELATED"/>
    <property type="match status" value="1"/>
</dbReference>
<dbReference type="Pfam" id="PF13692">
    <property type="entry name" value="Glyco_trans_1_4"/>
    <property type="match status" value="1"/>
</dbReference>
<evidence type="ECO:0000256" key="1">
    <source>
        <dbReference type="ARBA" id="ARBA00022679"/>
    </source>
</evidence>